<reference evidence="1 2" key="1">
    <citation type="submission" date="2017-04" db="EMBL/GenBank/DDBJ databases">
        <title>Whole genome sequence of Bdellovibrio bacteriovorus strain SSB218315.</title>
        <authorList>
            <person name="Oyedara O."/>
            <person name="Rodriguez-Perez M.A."/>
        </authorList>
    </citation>
    <scope>NUCLEOTIDE SEQUENCE [LARGE SCALE GENOMIC DNA]</scope>
    <source>
        <strain evidence="1 2">SSB218315</strain>
    </source>
</reference>
<evidence type="ECO:0000313" key="2">
    <source>
        <dbReference type="Proteomes" id="UP000197003"/>
    </source>
</evidence>
<gene>
    <name evidence="1" type="ORF">B9G79_10215</name>
</gene>
<dbReference type="CDD" id="cd00077">
    <property type="entry name" value="HDc"/>
    <property type="match status" value="1"/>
</dbReference>
<dbReference type="Proteomes" id="UP000197003">
    <property type="component" value="Chromosome"/>
</dbReference>
<evidence type="ECO:0008006" key="3">
    <source>
        <dbReference type="Google" id="ProtNLM"/>
    </source>
</evidence>
<dbReference type="EMBL" id="CP020946">
    <property type="protein sequence ID" value="ASD63914.1"/>
    <property type="molecule type" value="Genomic_DNA"/>
</dbReference>
<protein>
    <recommendedName>
        <fullName evidence="3">HD-GYP domain-containing protein</fullName>
    </recommendedName>
</protein>
<organism evidence="1 2">
    <name type="scientific">Bdellovibrio bacteriovorus</name>
    <dbReference type="NCBI Taxonomy" id="959"/>
    <lineage>
        <taxon>Bacteria</taxon>
        <taxon>Pseudomonadati</taxon>
        <taxon>Bdellovibrionota</taxon>
        <taxon>Bdellovibrionia</taxon>
        <taxon>Bdellovibrionales</taxon>
        <taxon>Pseudobdellovibrionaceae</taxon>
        <taxon>Bdellovibrio</taxon>
    </lineage>
</organism>
<proteinExistence type="predicted"/>
<sequence>MTDTRTQTLFRQKLELLILSGDEAILNRAKEIISRHFLTFKQMPYSELDKGSRMDLMRAQMVLMVQEENEELSSFAGRVDQVLNLFPRSRIVTVMAASLSRENLEGTQNPRVTPLSQSEFNRTLKFEYICLYRCRAQYFEIQIGDLFPMTTMTFPVFVRMPLNQRYLAVVYSNSVLSDERFQRVGKAESTYIQNRDSEKYLDYIATYYDTSGHGLKKRARALFLSLCHGALHLNEILLFDFKSPEPETFRSRYEVVQKTASDLLQLLGTEEDLWDLFREVLKGEFYEQWRAPWIAVYGAMIAKKSGQGDPLTVLMAGLLTDVGLFDIDDKVSREFLTSESRTVREEQQRVFSNHPILSLNRCLIKGLPLSEEIKAVMVCTHERFDEKGFPNQVPADKIPVEAFILQFAEKIDQGVLTIMKKNGVGFRFLKERIWESENNSADAFPPAFLAAIAESLL</sequence>
<accession>A0A1Z3N8W7</accession>
<dbReference type="Gene3D" id="1.10.3210.10">
    <property type="entry name" value="Hypothetical protein af1432"/>
    <property type="match status" value="1"/>
</dbReference>
<name>A0A1Z3N8W7_BDEBC</name>
<dbReference type="Pfam" id="PF13487">
    <property type="entry name" value="HD_5"/>
    <property type="match status" value="1"/>
</dbReference>
<dbReference type="SUPFAM" id="SSF109604">
    <property type="entry name" value="HD-domain/PDEase-like"/>
    <property type="match status" value="1"/>
</dbReference>
<dbReference type="OrthoDB" id="5288255at2"/>
<dbReference type="AlphaFoldDB" id="A0A1Z3N8W7"/>
<dbReference type="InterPro" id="IPR003607">
    <property type="entry name" value="HD/PDEase_dom"/>
</dbReference>
<evidence type="ECO:0000313" key="1">
    <source>
        <dbReference type="EMBL" id="ASD63914.1"/>
    </source>
</evidence>